<dbReference type="CDD" id="cd09888">
    <property type="entry name" value="NGN_Euk"/>
    <property type="match status" value="1"/>
</dbReference>
<dbReference type="CDD" id="cd06083">
    <property type="entry name" value="KOW_Spt5_3"/>
    <property type="match status" value="1"/>
</dbReference>
<name>A0AAV2EU30_9ROSI</name>
<keyword evidence="11" id="KW-1185">Reference proteome</keyword>
<dbReference type="Pfam" id="PF11942">
    <property type="entry name" value="Spt5_N"/>
    <property type="match status" value="1"/>
</dbReference>
<dbReference type="InterPro" id="IPR014722">
    <property type="entry name" value="Rib_uL2_dom2"/>
</dbReference>
<feature type="domain" description="NusG-like N-terminal" evidence="8">
    <location>
        <begin position="178"/>
        <end position="266"/>
    </location>
</feature>
<dbReference type="Pfam" id="PF03439">
    <property type="entry name" value="Spt5-NGN"/>
    <property type="match status" value="1"/>
</dbReference>
<evidence type="ECO:0000313" key="10">
    <source>
        <dbReference type="EMBL" id="CAL1389441.1"/>
    </source>
</evidence>
<proteinExistence type="inferred from homology"/>
<dbReference type="GO" id="GO:0032044">
    <property type="term" value="C:DSIF complex"/>
    <property type="evidence" value="ECO:0007669"/>
    <property type="project" value="TreeGrafter"/>
</dbReference>
<feature type="domain" description="KOW" evidence="9">
    <location>
        <begin position="425"/>
        <end position="452"/>
    </location>
</feature>
<dbReference type="SUPFAM" id="SSF50104">
    <property type="entry name" value="Translation proteins SH3-like domain"/>
    <property type="match status" value="1"/>
</dbReference>
<feature type="domain" description="KOW" evidence="9">
    <location>
        <begin position="560"/>
        <end position="587"/>
    </location>
</feature>
<dbReference type="InterPro" id="IPR008991">
    <property type="entry name" value="Translation_prot_SH3-like_sf"/>
</dbReference>
<dbReference type="FunFam" id="2.30.30.30:FF:000027">
    <property type="entry name" value="Transcription elongation factor SPT5"/>
    <property type="match status" value="1"/>
</dbReference>
<protein>
    <recommendedName>
        <fullName evidence="3">Transcription elongation factor SPT5</fullName>
    </recommendedName>
    <alternativeName>
        <fullName evidence="4">Transcription elongation factor spt5</fullName>
    </alternativeName>
</protein>
<feature type="region of interest" description="Disordered" evidence="7">
    <location>
        <begin position="1"/>
        <end position="134"/>
    </location>
</feature>
<dbReference type="GO" id="GO:0003735">
    <property type="term" value="F:structural constituent of ribosome"/>
    <property type="evidence" value="ECO:0007669"/>
    <property type="project" value="InterPro"/>
</dbReference>
<dbReference type="FunFam" id="3.30.70.940:FF:000005">
    <property type="entry name" value="Transcription elongation factor SPT5"/>
    <property type="match status" value="1"/>
</dbReference>
<evidence type="ECO:0000313" key="11">
    <source>
        <dbReference type="Proteomes" id="UP001497516"/>
    </source>
</evidence>
<comment type="similarity">
    <text evidence="2">Belongs to the SPT5 family.</text>
</comment>
<dbReference type="PANTHER" id="PTHR11125:SF7">
    <property type="entry name" value="TRANSCRIPTION ELONGATION FACTOR SPT5"/>
    <property type="match status" value="1"/>
</dbReference>
<evidence type="ECO:0000259" key="8">
    <source>
        <dbReference type="SMART" id="SM00738"/>
    </source>
</evidence>
<dbReference type="InterPro" id="IPR006645">
    <property type="entry name" value="NGN-like_dom"/>
</dbReference>
<dbReference type="InterPro" id="IPR022581">
    <property type="entry name" value="Spt5_N"/>
</dbReference>
<dbReference type="InterPro" id="IPR041976">
    <property type="entry name" value="KOW_Spt5_3"/>
</dbReference>
<dbReference type="AlphaFoldDB" id="A0AAV2EU30"/>
<dbReference type="Proteomes" id="UP001497516">
    <property type="component" value="Chromosome 5"/>
</dbReference>
<dbReference type="PANTHER" id="PTHR11125">
    <property type="entry name" value="SUPPRESSOR OF TY 5"/>
    <property type="match status" value="1"/>
</dbReference>
<dbReference type="SMART" id="SM00738">
    <property type="entry name" value="NGN"/>
    <property type="match status" value="1"/>
</dbReference>
<dbReference type="InterPro" id="IPR041973">
    <property type="entry name" value="KOW_Spt5_1"/>
</dbReference>
<evidence type="ECO:0000256" key="6">
    <source>
        <dbReference type="ARBA" id="ARBA00023242"/>
    </source>
</evidence>
<evidence type="ECO:0000256" key="7">
    <source>
        <dbReference type="SAM" id="MobiDB-lite"/>
    </source>
</evidence>
<evidence type="ECO:0000256" key="4">
    <source>
        <dbReference type="ARBA" id="ARBA00021370"/>
    </source>
</evidence>
<evidence type="ECO:0000259" key="9">
    <source>
        <dbReference type="SMART" id="SM00739"/>
    </source>
</evidence>
<sequence>MRRRRVEEPDEIQDGEYEEEDDQLIDDGEEEYYEYMTKRGNSTRKRSRSSFIDDAAVEDNEEDDDDEDYGGGGSRSKRRNSRRKGECFFETQAVEDGDEDEDEEEEADGGEDFIDYGGLELPEEDDGRRVHQRPLHEPEDEYEIVRRLEERYSRASRRESDEEATGIGQQALLPSVHDAKFWRVKCVAGREREMAVCLMQKSIDRGPDQLQITSVITRDHLENYIYVEAHKESHVREACKGLRNVYFSQKPQLVPIKEMTDVLSVESKEVDLARDTWVRIKTGIYKGDLAKVVDVDNVRRKVTVKVIPRIDMQAIATRLEGREAGESRKAIAPHPRFMNINEARELNIHVERKRDPLTGDYFEKMDGKLFSDGFLYKSVAMKCITAANIRPSFDELEKFGKPGEHCDDDRMISLSALSGNRKKEQYLKGDAVIVLKGDLKNLKGRVEKVEADSVHIRPEAKGLPRTLTVHEKDLGKYFEPGNHVKVVSGTRKGATGMVVKVDQHVVIILSDTTKEHIHVFAGDVVECSEVASGGGVTKIGDYEHRDLVALQNGGRKGGQGGLIGSTIKIRRGAFKGERGRLIGMISQTMWRIQHHTVILVDMASEVRPQCILLGLHCTSPMGDANATPYQFGMRTPMHGMECAG</sequence>
<dbReference type="GO" id="GO:0006412">
    <property type="term" value="P:translation"/>
    <property type="evidence" value="ECO:0007669"/>
    <property type="project" value="InterPro"/>
</dbReference>
<keyword evidence="5" id="KW-0804">Transcription</keyword>
<dbReference type="Gene3D" id="3.30.70.940">
    <property type="entry name" value="NusG, N-terminal domain"/>
    <property type="match status" value="1"/>
</dbReference>
<gene>
    <name evidence="10" type="ORF">LTRI10_LOCUS30296</name>
</gene>
<feature type="compositionally biased region" description="Acidic residues" evidence="7">
    <location>
        <begin position="8"/>
        <end position="33"/>
    </location>
</feature>
<dbReference type="InterPro" id="IPR005100">
    <property type="entry name" value="NGN-domain"/>
</dbReference>
<dbReference type="GO" id="GO:0006357">
    <property type="term" value="P:regulation of transcription by RNA polymerase II"/>
    <property type="evidence" value="ECO:0007669"/>
    <property type="project" value="InterPro"/>
</dbReference>
<dbReference type="Pfam" id="PF23284">
    <property type="entry name" value="KOW2_Spt5"/>
    <property type="match status" value="1"/>
</dbReference>
<dbReference type="InterPro" id="IPR005825">
    <property type="entry name" value="Ribosomal_uL24_CS"/>
</dbReference>
<dbReference type="GO" id="GO:0000785">
    <property type="term" value="C:chromatin"/>
    <property type="evidence" value="ECO:0007669"/>
    <property type="project" value="UniProtKB-ARBA"/>
</dbReference>
<dbReference type="InterPro" id="IPR039385">
    <property type="entry name" value="NGN_Euk"/>
</dbReference>
<dbReference type="PROSITE" id="PS01108">
    <property type="entry name" value="RIBOSOMAL_L24"/>
    <property type="match status" value="1"/>
</dbReference>
<feature type="domain" description="KOW" evidence="9">
    <location>
        <begin position="271"/>
        <end position="298"/>
    </location>
</feature>
<comment type="subcellular location">
    <subcellularLocation>
        <location evidence="1">Nucleus</location>
    </subcellularLocation>
</comment>
<dbReference type="EMBL" id="OZ034818">
    <property type="protein sequence ID" value="CAL1389441.1"/>
    <property type="molecule type" value="Genomic_DNA"/>
</dbReference>
<dbReference type="GO" id="GO:0005840">
    <property type="term" value="C:ribosome"/>
    <property type="evidence" value="ECO:0007669"/>
    <property type="project" value="InterPro"/>
</dbReference>
<reference evidence="10 11" key="1">
    <citation type="submission" date="2024-04" db="EMBL/GenBank/DDBJ databases">
        <authorList>
            <person name="Fracassetti M."/>
        </authorList>
    </citation>
    <scope>NUCLEOTIDE SEQUENCE [LARGE SCALE GENOMIC DNA]</scope>
</reference>
<evidence type="ECO:0000256" key="5">
    <source>
        <dbReference type="ARBA" id="ARBA00023163"/>
    </source>
</evidence>
<evidence type="ECO:0000256" key="1">
    <source>
        <dbReference type="ARBA" id="ARBA00004123"/>
    </source>
</evidence>
<dbReference type="Pfam" id="PF23042">
    <property type="entry name" value="KOW1_SPT5"/>
    <property type="match status" value="1"/>
</dbReference>
<dbReference type="GO" id="GO:0003729">
    <property type="term" value="F:mRNA binding"/>
    <property type="evidence" value="ECO:0007669"/>
    <property type="project" value="TreeGrafter"/>
</dbReference>
<dbReference type="Gene3D" id="2.30.30.30">
    <property type="match status" value="4"/>
</dbReference>
<dbReference type="CDD" id="cd06081">
    <property type="entry name" value="KOW_Spt5_1"/>
    <property type="match status" value="1"/>
</dbReference>
<dbReference type="InterPro" id="IPR041975">
    <property type="entry name" value="KOW_Spt5_2"/>
</dbReference>
<dbReference type="InterPro" id="IPR039659">
    <property type="entry name" value="SPT5"/>
</dbReference>
<dbReference type="Pfam" id="PF00467">
    <property type="entry name" value="KOW"/>
    <property type="match status" value="1"/>
</dbReference>
<dbReference type="FunFam" id="2.30.30.30:FF:000018">
    <property type="entry name" value="Transcription elongation factor SPT5"/>
    <property type="match status" value="1"/>
</dbReference>
<feature type="compositionally biased region" description="Acidic residues" evidence="7">
    <location>
        <begin position="93"/>
        <end position="114"/>
    </location>
</feature>
<keyword evidence="6" id="KW-0539">Nucleus</keyword>
<dbReference type="InterPro" id="IPR036735">
    <property type="entry name" value="NGN_dom_sf"/>
</dbReference>
<feature type="compositionally biased region" description="Acidic residues" evidence="7">
    <location>
        <begin position="55"/>
        <end position="69"/>
    </location>
</feature>
<dbReference type="InterPro" id="IPR005824">
    <property type="entry name" value="KOW"/>
</dbReference>
<accession>A0AAV2EU30</accession>
<feature type="domain" description="KOW" evidence="9">
    <location>
        <begin position="477"/>
        <end position="504"/>
    </location>
</feature>
<dbReference type="CDD" id="cd06082">
    <property type="entry name" value="KOW_Spt5_2"/>
    <property type="match status" value="1"/>
</dbReference>
<organism evidence="10 11">
    <name type="scientific">Linum trigynum</name>
    <dbReference type="NCBI Taxonomy" id="586398"/>
    <lineage>
        <taxon>Eukaryota</taxon>
        <taxon>Viridiplantae</taxon>
        <taxon>Streptophyta</taxon>
        <taxon>Embryophyta</taxon>
        <taxon>Tracheophyta</taxon>
        <taxon>Spermatophyta</taxon>
        <taxon>Magnoliopsida</taxon>
        <taxon>eudicotyledons</taxon>
        <taxon>Gunneridae</taxon>
        <taxon>Pentapetalae</taxon>
        <taxon>rosids</taxon>
        <taxon>fabids</taxon>
        <taxon>Malpighiales</taxon>
        <taxon>Linaceae</taxon>
        <taxon>Linum</taxon>
    </lineage>
</organism>
<dbReference type="GO" id="GO:0032784">
    <property type="term" value="P:regulation of DNA-templated transcription elongation"/>
    <property type="evidence" value="ECO:0007669"/>
    <property type="project" value="InterPro"/>
</dbReference>
<dbReference type="SMART" id="SM00739">
    <property type="entry name" value="KOW"/>
    <property type="match status" value="4"/>
</dbReference>
<evidence type="ECO:0000256" key="2">
    <source>
        <dbReference type="ARBA" id="ARBA00006956"/>
    </source>
</evidence>
<dbReference type="FunFam" id="2.30.30.30:FF:000028">
    <property type="entry name" value="Transcription elongation factor SPT5"/>
    <property type="match status" value="1"/>
</dbReference>
<dbReference type="GO" id="GO:0006368">
    <property type="term" value="P:transcription elongation by RNA polymerase II"/>
    <property type="evidence" value="ECO:0007669"/>
    <property type="project" value="TreeGrafter"/>
</dbReference>
<evidence type="ECO:0000256" key="3">
    <source>
        <dbReference type="ARBA" id="ARBA00020181"/>
    </source>
</evidence>